<dbReference type="PRINTS" id="PR00080">
    <property type="entry name" value="SDRFAMILY"/>
</dbReference>
<dbReference type="Pfam" id="PF13561">
    <property type="entry name" value="adh_short_C2"/>
    <property type="match status" value="1"/>
</dbReference>
<dbReference type="InterPro" id="IPR020904">
    <property type="entry name" value="Sc_DH/Rdtase_CS"/>
</dbReference>
<name>A0A1Y0BYX0_9MYCO</name>
<dbReference type="PROSITE" id="PS00061">
    <property type="entry name" value="ADH_SHORT"/>
    <property type="match status" value="1"/>
</dbReference>
<sequence>MSGIIDRFRLNGRVAVVTGASSGLGVGFARALVDAGARVVLGARREEQLHALASEFATDLVRTRRTDVTDPQDCAALAELAITEFGRLDILVNNAGVGTAVPALRETPDEFRGVIDVNLMGTYWMAQAAARVMQPGSSIVNIASVLGLIKSYAPQAAYASSKAAVVGLTRDLSQQWSGRKGIRVNAIAPGYFESEMTATIPGDQLAAFVEQTATLKRLGCQHELDTALIFLASDASTYITGVTLPVDGGMSGH</sequence>
<organism evidence="4 5">
    <name type="scientific">Mycobacterium dioxanotrophicus</name>
    <dbReference type="NCBI Taxonomy" id="482462"/>
    <lineage>
        <taxon>Bacteria</taxon>
        <taxon>Bacillati</taxon>
        <taxon>Actinomycetota</taxon>
        <taxon>Actinomycetes</taxon>
        <taxon>Mycobacteriales</taxon>
        <taxon>Mycobacteriaceae</taxon>
        <taxon>Mycobacterium</taxon>
    </lineage>
</organism>
<dbReference type="Proteomes" id="UP000195331">
    <property type="component" value="Chromosome"/>
</dbReference>
<dbReference type="RefSeq" id="WP_087073945.1">
    <property type="nucleotide sequence ID" value="NZ_CP020809.1"/>
</dbReference>
<dbReference type="GO" id="GO:0048038">
    <property type="term" value="F:quinone binding"/>
    <property type="evidence" value="ECO:0007669"/>
    <property type="project" value="TreeGrafter"/>
</dbReference>
<dbReference type="Gene3D" id="3.40.50.720">
    <property type="entry name" value="NAD(P)-binding Rossmann-like Domain"/>
    <property type="match status" value="1"/>
</dbReference>
<dbReference type="PANTHER" id="PTHR42760:SF133">
    <property type="entry name" value="3-OXOACYL-[ACYL-CARRIER-PROTEIN] REDUCTASE"/>
    <property type="match status" value="1"/>
</dbReference>
<feature type="domain" description="Ketoreductase" evidence="3">
    <location>
        <begin position="13"/>
        <end position="190"/>
    </location>
</feature>
<evidence type="ECO:0000256" key="1">
    <source>
        <dbReference type="ARBA" id="ARBA00006484"/>
    </source>
</evidence>
<dbReference type="PANTHER" id="PTHR42760">
    <property type="entry name" value="SHORT-CHAIN DEHYDROGENASES/REDUCTASES FAMILY MEMBER"/>
    <property type="match status" value="1"/>
</dbReference>
<dbReference type="OrthoDB" id="517007at2"/>
<proteinExistence type="inferred from homology"/>
<dbReference type="SMART" id="SM00822">
    <property type="entry name" value="PKS_KR"/>
    <property type="match status" value="1"/>
</dbReference>
<evidence type="ECO:0000313" key="5">
    <source>
        <dbReference type="Proteomes" id="UP000195331"/>
    </source>
</evidence>
<dbReference type="GO" id="GO:0016616">
    <property type="term" value="F:oxidoreductase activity, acting on the CH-OH group of donors, NAD or NADP as acceptor"/>
    <property type="evidence" value="ECO:0007669"/>
    <property type="project" value="TreeGrafter"/>
</dbReference>
<dbReference type="InterPro" id="IPR002347">
    <property type="entry name" value="SDR_fam"/>
</dbReference>
<dbReference type="GO" id="GO:0006633">
    <property type="term" value="P:fatty acid biosynthetic process"/>
    <property type="evidence" value="ECO:0007669"/>
    <property type="project" value="TreeGrafter"/>
</dbReference>
<dbReference type="FunFam" id="3.40.50.720:FF:000084">
    <property type="entry name" value="Short-chain dehydrogenase reductase"/>
    <property type="match status" value="1"/>
</dbReference>
<dbReference type="InterPro" id="IPR057326">
    <property type="entry name" value="KR_dom"/>
</dbReference>
<dbReference type="SUPFAM" id="SSF51735">
    <property type="entry name" value="NAD(P)-binding Rossmann-fold domains"/>
    <property type="match status" value="1"/>
</dbReference>
<evidence type="ECO:0000259" key="3">
    <source>
        <dbReference type="SMART" id="SM00822"/>
    </source>
</evidence>
<gene>
    <name evidence="4" type="ORF">BTO20_05175</name>
</gene>
<protein>
    <submittedName>
        <fullName evidence="4">Short-chain dehydrogenase</fullName>
    </submittedName>
</protein>
<dbReference type="PRINTS" id="PR00081">
    <property type="entry name" value="GDHRDH"/>
</dbReference>
<evidence type="ECO:0000256" key="2">
    <source>
        <dbReference type="ARBA" id="ARBA00023002"/>
    </source>
</evidence>
<comment type="similarity">
    <text evidence="1">Belongs to the short-chain dehydrogenases/reductases (SDR) family.</text>
</comment>
<dbReference type="InterPro" id="IPR036291">
    <property type="entry name" value="NAD(P)-bd_dom_sf"/>
</dbReference>
<dbReference type="EMBL" id="CP020809">
    <property type="protein sequence ID" value="ART68066.1"/>
    <property type="molecule type" value="Genomic_DNA"/>
</dbReference>
<evidence type="ECO:0000313" key="4">
    <source>
        <dbReference type="EMBL" id="ART68066.1"/>
    </source>
</evidence>
<dbReference type="AlphaFoldDB" id="A0A1Y0BYX0"/>
<keyword evidence="2" id="KW-0560">Oxidoreductase</keyword>
<reference evidence="4 5" key="1">
    <citation type="submission" date="2017-04" db="EMBL/GenBank/DDBJ databases">
        <title>Whole Genome Sequence of 1,4-Dioxane Degrading Bacterium Mycobacterium dioxanotrophicus PH-06.</title>
        <authorList>
            <person name="He Y."/>
        </authorList>
    </citation>
    <scope>NUCLEOTIDE SEQUENCE [LARGE SCALE GENOMIC DNA]</scope>
    <source>
        <strain evidence="4 5">PH-06</strain>
    </source>
</reference>
<dbReference type="KEGG" id="mdx:BTO20_05175"/>
<dbReference type="CDD" id="cd05233">
    <property type="entry name" value="SDR_c"/>
    <property type="match status" value="1"/>
</dbReference>
<keyword evidence="5" id="KW-1185">Reference proteome</keyword>
<accession>A0A1Y0BYX0</accession>